<name>A0A930EGJ7_9FIRM</name>
<reference evidence="2" key="1">
    <citation type="submission" date="2020-04" db="EMBL/GenBank/DDBJ databases">
        <title>Deep metagenomics examines the oral microbiome during advanced dental caries in children, revealing novel taxa and co-occurrences with host molecules.</title>
        <authorList>
            <person name="Baker J.L."/>
            <person name="Morton J.T."/>
            <person name="Dinis M."/>
            <person name="Alvarez R."/>
            <person name="Tran N.C."/>
            <person name="Knight R."/>
            <person name="Edlund A."/>
        </authorList>
    </citation>
    <scope>NUCLEOTIDE SEQUENCE</scope>
    <source>
        <strain evidence="2">JCVI_24_bin.8</strain>
    </source>
</reference>
<sequence>IEALLYTLYPEKTLDPKFSEWIDDMEPAPGKIYPLPQGAMSWNNPPSIPTGIAQERLNIKDEIRESSAISRISKGASATGSTTATEIKNMLGQMDSRIQEKAQTLANEFFFQEAKIVLKLIQLYAPEQMWVRTLGDAKVSFDEVNPRQFLGEYTPMITLDIQRKLQRSEEQEAYTQAYQILIQDPTNNLPALKKIMFRKMFPDLTQEEIEQIITPPEQPEQGQQGQLPQGEEVTPQDTELPLQEAMAGDQMEGDKYGY</sequence>
<proteinExistence type="predicted"/>
<accession>A0A930EGJ7</accession>
<dbReference type="Proteomes" id="UP000722050">
    <property type="component" value="Unassembled WGS sequence"/>
</dbReference>
<dbReference type="AlphaFoldDB" id="A0A930EGJ7"/>
<evidence type="ECO:0000256" key="1">
    <source>
        <dbReference type="SAM" id="MobiDB-lite"/>
    </source>
</evidence>
<evidence type="ECO:0000313" key="2">
    <source>
        <dbReference type="EMBL" id="MBF1353085.1"/>
    </source>
</evidence>
<gene>
    <name evidence="2" type="ORF">HXM71_08265</name>
</gene>
<feature type="region of interest" description="Disordered" evidence="1">
    <location>
        <begin position="212"/>
        <end position="258"/>
    </location>
</feature>
<protein>
    <submittedName>
        <fullName evidence="2">Uncharacterized protein</fullName>
    </submittedName>
</protein>
<dbReference type="EMBL" id="JABZQH010000416">
    <property type="protein sequence ID" value="MBF1353085.1"/>
    <property type="molecule type" value="Genomic_DNA"/>
</dbReference>
<evidence type="ECO:0000313" key="3">
    <source>
        <dbReference type="Proteomes" id="UP000722050"/>
    </source>
</evidence>
<feature type="non-terminal residue" evidence="2">
    <location>
        <position position="1"/>
    </location>
</feature>
<feature type="compositionally biased region" description="Low complexity" evidence="1">
    <location>
        <begin position="212"/>
        <end position="232"/>
    </location>
</feature>
<comment type="caution">
    <text evidence="2">The sequence shown here is derived from an EMBL/GenBank/DDBJ whole genome shotgun (WGS) entry which is preliminary data.</text>
</comment>
<organism evidence="2 3">
    <name type="scientific">Mogibacterium diversum</name>
    <dbReference type="NCBI Taxonomy" id="114527"/>
    <lineage>
        <taxon>Bacteria</taxon>
        <taxon>Bacillati</taxon>
        <taxon>Bacillota</taxon>
        <taxon>Clostridia</taxon>
        <taxon>Peptostreptococcales</taxon>
        <taxon>Anaerovoracaceae</taxon>
        <taxon>Mogibacterium</taxon>
    </lineage>
</organism>